<dbReference type="InterPro" id="IPR016024">
    <property type="entry name" value="ARM-type_fold"/>
</dbReference>
<dbReference type="Proteomes" id="UP000320244">
    <property type="component" value="Unassembled WGS sequence"/>
</dbReference>
<comment type="caution">
    <text evidence="2">The sequence shown here is derived from an EMBL/GenBank/DDBJ whole genome shotgun (WGS) entry which is preliminary data.</text>
</comment>
<name>A0A563E077_9MICO</name>
<keyword evidence="3" id="KW-1185">Reference proteome</keyword>
<gene>
    <name evidence="2" type="ORF">FGL98_11830</name>
</gene>
<reference evidence="2 3" key="2">
    <citation type="submission" date="2019-08" db="EMBL/GenBank/DDBJ databases">
        <title>Jejuicoccus antrihumi gen. nov., sp. nov., a new member of the family Dermacoccaceae isolated from a cave.</title>
        <authorList>
            <person name="Schumann P."/>
            <person name="Kim I.S."/>
        </authorList>
    </citation>
    <scope>NUCLEOTIDE SEQUENCE [LARGE SCALE GENOMIC DNA]</scope>
    <source>
        <strain evidence="2 3">C5-26</strain>
    </source>
</reference>
<accession>A0A563E077</accession>
<proteinExistence type="predicted"/>
<dbReference type="Gene3D" id="1.25.10.10">
    <property type="entry name" value="Leucine-rich Repeat Variant"/>
    <property type="match status" value="1"/>
</dbReference>
<reference evidence="2 3" key="1">
    <citation type="submission" date="2019-05" db="EMBL/GenBank/DDBJ databases">
        <authorList>
            <person name="Lee S.D."/>
        </authorList>
    </citation>
    <scope>NUCLEOTIDE SEQUENCE [LARGE SCALE GENOMIC DNA]</scope>
    <source>
        <strain evidence="2 3">C5-26</strain>
    </source>
</reference>
<evidence type="ECO:0000256" key="1">
    <source>
        <dbReference type="SAM" id="MobiDB-lite"/>
    </source>
</evidence>
<dbReference type="AlphaFoldDB" id="A0A563E077"/>
<dbReference type="EMBL" id="VCQV01000015">
    <property type="protein sequence ID" value="TWP35917.1"/>
    <property type="molecule type" value="Genomic_DNA"/>
</dbReference>
<dbReference type="InterPro" id="IPR011989">
    <property type="entry name" value="ARM-like"/>
</dbReference>
<protein>
    <submittedName>
        <fullName evidence="2">Uncharacterized protein</fullName>
    </submittedName>
</protein>
<feature type="region of interest" description="Disordered" evidence="1">
    <location>
        <begin position="1"/>
        <end position="27"/>
    </location>
</feature>
<evidence type="ECO:0000313" key="2">
    <source>
        <dbReference type="EMBL" id="TWP35917.1"/>
    </source>
</evidence>
<dbReference type="RefSeq" id="WP_222432140.1">
    <property type="nucleotide sequence ID" value="NZ_VCQV01000015.1"/>
</dbReference>
<evidence type="ECO:0000313" key="3">
    <source>
        <dbReference type="Proteomes" id="UP000320244"/>
    </source>
</evidence>
<dbReference type="SUPFAM" id="SSF48371">
    <property type="entry name" value="ARM repeat"/>
    <property type="match status" value="1"/>
</dbReference>
<sequence length="510" mass="55165">MTGRVAMGWSAKTGRPSNIPRDLTDLNGPAIDPKPRVLWLLRMTRMASPLGEVKEFCAQATALGHPLGSDTLSSIENGRRAMSAEVITTYERVLHKRPGDLLGPSDALWRTFGSIGLRHTSHTTRDATWTELERLEGRFQDNQMTGGDWLSFSNLVDMRDGLMLFPSVQEEWSDRLVTEMMRSVGAAYIARCEAISRLLHDPQPRRAIIQAVRVATHEDGAQGTIDAVAALGDAPRASALDEVLRIFSTTTGGPRTGAALALQQWADLGEFDTADRDRITRHLVAVAHDDPTEGGEAAMVVAPYISSQLTTALLRRSGAEGRVAALPTRMRRPPRIGQYLSAAANYSGISTDPMLERLLQEALAHEHDGRGHHALVLLGASPYREPIAETALDIFASAEPPARKAAGHMLTYLAGPQHQQALTALLHDPELSVQAFALQALAHSSGVPADIDLHEHLIHPSLASATIYAAGMSGHPDLASAVGSRFVRGDVQQSAKWWMAHGTRVDDAPA</sequence>
<organism evidence="2 3">
    <name type="scientific">Leekyejoonella antrihumi</name>
    <dbReference type="NCBI Taxonomy" id="1660198"/>
    <lineage>
        <taxon>Bacteria</taxon>
        <taxon>Bacillati</taxon>
        <taxon>Actinomycetota</taxon>
        <taxon>Actinomycetes</taxon>
        <taxon>Micrococcales</taxon>
        <taxon>Dermacoccaceae</taxon>
        <taxon>Leekyejoonella</taxon>
    </lineage>
</organism>